<gene>
    <name evidence="2" type="ORF">BpHYR1_053444</name>
</gene>
<sequence>MVRLIEKSEHELLLGKVENHIPKQGILCHHALKQHTPSVCFSVVYLKKKNFNSNVFWSYLSVWWLGTTHFLCIQIRLSIISLGKK</sequence>
<evidence type="ECO:0000313" key="2">
    <source>
        <dbReference type="EMBL" id="RMZ97218.1"/>
    </source>
</evidence>
<dbReference type="AlphaFoldDB" id="A0A3M7PDV5"/>
<protein>
    <submittedName>
        <fullName evidence="2">Uncharacterized protein</fullName>
    </submittedName>
</protein>
<name>A0A3M7PDV5_BRAPC</name>
<evidence type="ECO:0000313" key="3">
    <source>
        <dbReference type="Proteomes" id="UP000276133"/>
    </source>
</evidence>
<dbReference type="EMBL" id="REGN01011539">
    <property type="protein sequence ID" value="RMZ97218.1"/>
    <property type="molecule type" value="Genomic_DNA"/>
</dbReference>
<evidence type="ECO:0000256" key="1">
    <source>
        <dbReference type="SAM" id="Phobius"/>
    </source>
</evidence>
<accession>A0A3M7PDV5</accession>
<organism evidence="2 3">
    <name type="scientific">Brachionus plicatilis</name>
    <name type="common">Marine rotifer</name>
    <name type="synonym">Brachionus muelleri</name>
    <dbReference type="NCBI Taxonomy" id="10195"/>
    <lineage>
        <taxon>Eukaryota</taxon>
        <taxon>Metazoa</taxon>
        <taxon>Spiralia</taxon>
        <taxon>Gnathifera</taxon>
        <taxon>Rotifera</taxon>
        <taxon>Eurotatoria</taxon>
        <taxon>Monogononta</taxon>
        <taxon>Pseudotrocha</taxon>
        <taxon>Ploima</taxon>
        <taxon>Brachionidae</taxon>
        <taxon>Brachionus</taxon>
    </lineage>
</organism>
<reference evidence="2 3" key="1">
    <citation type="journal article" date="2018" name="Sci. Rep.">
        <title>Genomic signatures of local adaptation to the degree of environmental predictability in rotifers.</title>
        <authorList>
            <person name="Franch-Gras L."/>
            <person name="Hahn C."/>
            <person name="Garcia-Roger E.M."/>
            <person name="Carmona M.J."/>
            <person name="Serra M."/>
            <person name="Gomez A."/>
        </authorList>
    </citation>
    <scope>NUCLEOTIDE SEQUENCE [LARGE SCALE GENOMIC DNA]</scope>
    <source>
        <strain evidence="2">HYR1</strain>
    </source>
</reference>
<proteinExistence type="predicted"/>
<dbReference type="Proteomes" id="UP000276133">
    <property type="component" value="Unassembled WGS sequence"/>
</dbReference>
<keyword evidence="3" id="KW-1185">Reference proteome</keyword>
<comment type="caution">
    <text evidence="2">The sequence shown here is derived from an EMBL/GenBank/DDBJ whole genome shotgun (WGS) entry which is preliminary data.</text>
</comment>
<keyword evidence="1" id="KW-0812">Transmembrane</keyword>
<feature type="transmembrane region" description="Helical" evidence="1">
    <location>
        <begin position="56"/>
        <end position="79"/>
    </location>
</feature>
<keyword evidence="1" id="KW-0472">Membrane</keyword>
<keyword evidence="1" id="KW-1133">Transmembrane helix</keyword>